<dbReference type="Proteomes" id="UP000297299">
    <property type="component" value="Unassembled WGS sequence"/>
</dbReference>
<feature type="compositionally biased region" description="Polar residues" evidence="1">
    <location>
        <begin position="1"/>
        <end position="15"/>
    </location>
</feature>
<gene>
    <name evidence="2" type="ORF">BOTCAL_0445g00060</name>
</gene>
<feature type="region of interest" description="Disordered" evidence="1">
    <location>
        <begin position="1"/>
        <end position="25"/>
    </location>
</feature>
<evidence type="ECO:0000256" key="1">
    <source>
        <dbReference type="SAM" id="MobiDB-lite"/>
    </source>
</evidence>
<keyword evidence="3" id="KW-1185">Reference proteome</keyword>
<evidence type="ECO:0000313" key="3">
    <source>
        <dbReference type="Proteomes" id="UP000297299"/>
    </source>
</evidence>
<sequence>MDTDSSNTAHETNMVQEMEKKYQSTPRFATRHSVTAFESLRHSPFSILQLNLPIESCLLLE</sequence>
<organism evidence="2 3">
    <name type="scientific">Botryotinia calthae</name>
    <dbReference type="NCBI Taxonomy" id="38488"/>
    <lineage>
        <taxon>Eukaryota</taxon>
        <taxon>Fungi</taxon>
        <taxon>Dikarya</taxon>
        <taxon>Ascomycota</taxon>
        <taxon>Pezizomycotina</taxon>
        <taxon>Leotiomycetes</taxon>
        <taxon>Helotiales</taxon>
        <taxon>Sclerotiniaceae</taxon>
        <taxon>Botryotinia</taxon>
    </lineage>
</organism>
<name>A0A4Y8CQ26_9HELO</name>
<dbReference type="AlphaFoldDB" id="A0A4Y8CQ26"/>
<proteinExistence type="predicted"/>
<evidence type="ECO:0000313" key="2">
    <source>
        <dbReference type="EMBL" id="TEY39973.1"/>
    </source>
</evidence>
<reference evidence="2 3" key="1">
    <citation type="submission" date="2017-11" db="EMBL/GenBank/DDBJ databases">
        <title>Comparative genomics of Botrytis spp.</title>
        <authorList>
            <person name="Valero-Jimenez C.A."/>
            <person name="Tapia P."/>
            <person name="Veloso J."/>
            <person name="Silva-Moreno E."/>
            <person name="Staats M."/>
            <person name="Valdes J.H."/>
            <person name="Van Kan J.A.L."/>
        </authorList>
    </citation>
    <scope>NUCLEOTIDE SEQUENCE [LARGE SCALE GENOMIC DNA]</scope>
    <source>
        <strain evidence="2 3">MUCL2830</strain>
    </source>
</reference>
<comment type="caution">
    <text evidence="2">The sequence shown here is derived from an EMBL/GenBank/DDBJ whole genome shotgun (WGS) entry which is preliminary data.</text>
</comment>
<dbReference type="EMBL" id="PHWZ01000444">
    <property type="protein sequence ID" value="TEY39973.1"/>
    <property type="molecule type" value="Genomic_DNA"/>
</dbReference>
<protein>
    <submittedName>
        <fullName evidence="2">Uncharacterized protein</fullName>
    </submittedName>
</protein>
<accession>A0A4Y8CQ26</accession>